<evidence type="ECO:0000256" key="7">
    <source>
        <dbReference type="RuleBase" id="RU003346"/>
    </source>
</evidence>
<evidence type="ECO:0000256" key="3">
    <source>
        <dbReference type="ARBA" id="ARBA00022448"/>
    </source>
</evidence>
<evidence type="ECO:0000259" key="9">
    <source>
        <dbReference type="PROSITE" id="PS50850"/>
    </source>
</evidence>
<name>A0AAW1QM88_9CHLO</name>
<dbReference type="InterPro" id="IPR003663">
    <property type="entry name" value="Sugar/inositol_transpt"/>
</dbReference>
<dbReference type="InterPro" id="IPR020846">
    <property type="entry name" value="MFS_dom"/>
</dbReference>
<keyword evidence="4 8" id="KW-0812">Transmembrane</keyword>
<feature type="transmembrane region" description="Helical" evidence="8">
    <location>
        <begin position="183"/>
        <end position="206"/>
    </location>
</feature>
<organism evidence="10 11">
    <name type="scientific">Elliptochloris bilobata</name>
    <dbReference type="NCBI Taxonomy" id="381761"/>
    <lineage>
        <taxon>Eukaryota</taxon>
        <taxon>Viridiplantae</taxon>
        <taxon>Chlorophyta</taxon>
        <taxon>core chlorophytes</taxon>
        <taxon>Trebouxiophyceae</taxon>
        <taxon>Trebouxiophyceae incertae sedis</taxon>
        <taxon>Elliptochloris clade</taxon>
        <taxon>Elliptochloris</taxon>
    </lineage>
</organism>
<dbReference type="PROSITE" id="PS00216">
    <property type="entry name" value="SUGAR_TRANSPORT_1"/>
    <property type="match status" value="1"/>
</dbReference>
<accession>A0AAW1QM88</accession>
<dbReference type="NCBIfam" id="TIGR00879">
    <property type="entry name" value="SP"/>
    <property type="match status" value="1"/>
</dbReference>
<dbReference type="GO" id="GO:0022857">
    <property type="term" value="F:transmembrane transporter activity"/>
    <property type="evidence" value="ECO:0007669"/>
    <property type="project" value="InterPro"/>
</dbReference>
<protein>
    <recommendedName>
        <fullName evidence="9">Major facilitator superfamily (MFS) profile domain-containing protein</fullName>
    </recommendedName>
</protein>
<evidence type="ECO:0000256" key="1">
    <source>
        <dbReference type="ARBA" id="ARBA00004141"/>
    </source>
</evidence>
<comment type="caution">
    <text evidence="10">The sequence shown here is derived from an EMBL/GenBank/DDBJ whole genome shotgun (WGS) entry which is preliminary data.</text>
</comment>
<dbReference type="EMBL" id="JALJOU010000088">
    <property type="protein sequence ID" value="KAK9822380.1"/>
    <property type="molecule type" value="Genomic_DNA"/>
</dbReference>
<keyword evidence="6 8" id="KW-0472">Membrane</keyword>
<dbReference type="GO" id="GO:0016020">
    <property type="term" value="C:membrane"/>
    <property type="evidence" value="ECO:0007669"/>
    <property type="project" value="UniProtKB-SubCell"/>
</dbReference>
<keyword evidence="3 7" id="KW-0813">Transport</keyword>
<dbReference type="Pfam" id="PF00083">
    <property type="entry name" value="Sugar_tr"/>
    <property type="match status" value="1"/>
</dbReference>
<evidence type="ECO:0000256" key="2">
    <source>
        <dbReference type="ARBA" id="ARBA00010992"/>
    </source>
</evidence>
<dbReference type="InterPro" id="IPR050814">
    <property type="entry name" value="Myo-inositol_Transporter"/>
</dbReference>
<dbReference type="PRINTS" id="PR00171">
    <property type="entry name" value="SUGRTRNSPORT"/>
</dbReference>
<evidence type="ECO:0000256" key="8">
    <source>
        <dbReference type="SAM" id="Phobius"/>
    </source>
</evidence>
<dbReference type="InterPro" id="IPR036259">
    <property type="entry name" value="MFS_trans_sf"/>
</dbReference>
<dbReference type="PROSITE" id="PS50850">
    <property type="entry name" value="MFS"/>
    <property type="match status" value="1"/>
</dbReference>
<feature type="transmembrane region" description="Helical" evidence="8">
    <location>
        <begin position="12"/>
        <end position="32"/>
    </location>
</feature>
<dbReference type="PANTHER" id="PTHR48020">
    <property type="entry name" value="PROTON MYO-INOSITOL COTRANSPORTER"/>
    <property type="match status" value="1"/>
</dbReference>
<dbReference type="InterPro" id="IPR005829">
    <property type="entry name" value="Sugar_transporter_CS"/>
</dbReference>
<comment type="similarity">
    <text evidence="2 7">Belongs to the major facilitator superfamily. Sugar transporter (TC 2.A.1.1) family.</text>
</comment>
<feature type="domain" description="Major facilitator superfamily (MFS) profile" evidence="9">
    <location>
        <begin position="19"/>
        <end position="460"/>
    </location>
</feature>
<feature type="transmembrane region" description="Helical" evidence="8">
    <location>
        <begin position="338"/>
        <end position="360"/>
    </location>
</feature>
<comment type="subcellular location">
    <subcellularLocation>
        <location evidence="1">Membrane</location>
        <topology evidence="1">Multi-pass membrane protein</topology>
    </subcellularLocation>
</comment>
<dbReference type="PANTHER" id="PTHR48020:SF12">
    <property type="entry name" value="PROTON MYO-INOSITOL COTRANSPORTER"/>
    <property type="match status" value="1"/>
</dbReference>
<dbReference type="PROSITE" id="PS00217">
    <property type="entry name" value="SUGAR_TRANSPORT_2"/>
    <property type="match status" value="1"/>
</dbReference>
<evidence type="ECO:0000256" key="6">
    <source>
        <dbReference type="ARBA" id="ARBA00023136"/>
    </source>
</evidence>
<feature type="transmembrane region" description="Helical" evidence="8">
    <location>
        <begin position="141"/>
        <end position="163"/>
    </location>
</feature>
<dbReference type="InterPro" id="IPR005828">
    <property type="entry name" value="MFS_sugar_transport-like"/>
</dbReference>
<evidence type="ECO:0000256" key="4">
    <source>
        <dbReference type="ARBA" id="ARBA00022692"/>
    </source>
</evidence>
<dbReference type="SUPFAM" id="SSF103473">
    <property type="entry name" value="MFS general substrate transporter"/>
    <property type="match status" value="1"/>
</dbReference>
<feature type="transmembrane region" description="Helical" evidence="8">
    <location>
        <begin position="372"/>
        <end position="394"/>
    </location>
</feature>
<keyword evidence="11" id="KW-1185">Reference proteome</keyword>
<feature type="transmembrane region" description="Helical" evidence="8">
    <location>
        <begin position="406"/>
        <end position="432"/>
    </location>
</feature>
<gene>
    <name evidence="10" type="ORF">WJX81_005714</name>
</gene>
<keyword evidence="5 8" id="KW-1133">Transmembrane helix</keyword>
<feature type="transmembrane region" description="Helical" evidence="8">
    <location>
        <begin position="438"/>
        <end position="457"/>
    </location>
</feature>
<feature type="transmembrane region" description="Helical" evidence="8">
    <location>
        <begin position="109"/>
        <end position="129"/>
    </location>
</feature>
<feature type="transmembrane region" description="Helical" evidence="8">
    <location>
        <begin position="310"/>
        <end position="331"/>
    </location>
</feature>
<dbReference type="Proteomes" id="UP001445335">
    <property type="component" value="Unassembled WGS sequence"/>
</dbReference>
<feature type="transmembrane region" description="Helical" evidence="8">
    <location>
        <begin position="52"/>
        <end position="74"/>
    </location>
</feature>
<evidence type="ECO:0000256" key="5">
    <source>
        <dbReference type="ARBA" id="ARBA00022989"/>
    </source>
</evidence>
<evidence type="ECO:0000313" key="11">
    <source>
        <dbReference type="Proteomes" id="UP001445335"/>
    </source>
</evidence>
<feature type="transmembrane region" description="Helical" evidence="8">
    <location>
        <begin position="273"/>
        <end position="298"/>
    </location>
</feature>
<dbReference type="Gene3D" id="1.20.1250.20">
    <property type="entry name" value="MFS general substrate transporter like domains"/>
    <property type="match status" value="1"/>
</dbReference>
<dbReference type="AlphaFoldDB" id="A0AAW1QM88"/>
<reference evidence="10 11" key="1">
    <citation type="journal article" date="2024" name="Nat. Commun.">
        <title>Phylogenomics reveals the evolutionary origins of lichenization in chlorophyte algae.</title>
        <authorList>
            <person name="Puginier C."/>
            <person name="Libourel C."/>
            <person name="Otte J."/>
            <person name="Skaloud P."/>
            <person name="Haon M."/>
            <person name="Grisel S."/>
            <person name="Petersen M."/>
            <person name="Berrin J.G."/>
            <person name="Delaux P.M."/>
            <person name="Dal Grande F."/>
            <person name="Keller J."/>
        </authorList>
    </citation>
    <scope>NUCLEOTIDE SEQUENCE [LARGE SCALE GENOMIC DNA]</scope>
    <source>
        <strain evidence="10 11">SAG 245.80</strain>
    </source>
</reference>
<sequence length="479" mass="48924">MGGGRSVRLTSYPASLWLTVLSALLGSFQNGYHLGDVNTALDPLAADLGLAVATQGAVVVSALLVGAIVGSLGAGPAADTLGPRRALLLNNTFFAIGSLLGAATPGGYWGAIGGRLLAGMACGAASLYVPRYLSEIAPIAIRGGISTLNQVFICVGIVVAYIVGLPYDANELFAVTLFGRCVAWWRVIFGLGVVPAVLQVAGLAAAPESPVWLRWRGHGAAAEVAEQQLLGPSWREVGDPGAADDSALLENGGEEAPGERGGWGALLQRRYRLVMVLAAALPLWQQLSGINTVVFYSSEVFARAGLSSPVTGSIVVGSVNVCGTLLAALLIDRAGRRTLLLTSHSAMAACLAALAAANLLPVSRELAGGLSFGSVLLYVLAYALGAGPVPWVYLPEVLPAAIKGPAAAACTALSWAGNLAVGLSFPGMLALLGLPGAYAVYVVLNVAAALFVARLVVETSRRSLAGIQALLLLPDDDEA</sequence>
<proteinExistence type="inferred from homology"/>
<evidence type="ECO:0000313" key="10">
    <source>
        <dbReference type="EMBL" id="KAK9822380.1"/>
    </source>
</evidence>
<feature type="transmembrane region" description="Helical" evidence="8">
    <location>
        <begin position="86"/>
        <end position="103"/>
    </location>
</feature>